<sequence>MNTEERIDRYVSGLMEGDERQLFETEMSQDKNLEEEVRLQQEVVLAIQKKGLRQMMQDKEKEIRTRAARRWIYLPSALLAACLVIGIFFRIGHVRDCKELGESIVLEAVQMRGESDSDEILDAINAGKYEDALCQIEALRRQIPEFDLNSEEGQYDKMQFDNQMEDLDWFEAVAYMRMGKVRKARQCLSAIASNPDGAYASQAAEALKAL</sequence>
<evidence type="ECO:0000313" key="2">
    <source>
        <dbReference type="EMBL" id="MBO8432484.1"/>
    </source>
</evidence>
<comment type="caution">
    <text evidence="2">The sequence shown here is derived from an EMBL/GenBank/DDBJ whole genome shotgun (WGS) entry which is preliminary data.</text>
</comment>
<feature type="transmembrane region" description="Helical" evidence="1">
    <location>
        <begin position="71"/>
        <end position="89"/>
    </location>
</feature>
<keyword evidence="1" id="KW-1133">Transmembrane helix</keyword>
<protein>
    <submittedName>
        <fullName evidence="2">Uncharacterized protein</fullName>
    </submittedName>
</protein>
<dbReference type="EMBL" id="JADIMZ010000062">
    <property type="protein sequence ID" value="MBO8432484.1"/>
    <property type="molecule type" value="Genomic_DNA"/>
</dbReference>
<evidence type="ECO:0000313" key="3">
    <source>
        <dbReference type="Proteomes" id="UP000823612"/>
    </source>
</evidence>
<dbReference type="Proteomes" id="UP000823612">
    <property type="component" value="Unassembled WGS sequence"/>
</dbReference>
<accession>A0A9D9H1E1</accession>
<proteinExistence type="predicted"/>
<keyword evidence="1" id="KW-0472">Membrane</keyword>
<name>A0A9D9H1E1_9BACT</name>
<dbReference type="AlphaFoldDB" id="A0A9D9H1E1"/>
<reference evidence="2" key="1">
    <citation type="submission" date="2020-10" db="EMBL/GenBank/DDBJ databases">
        <authorList>
            <person name="Gilroy R."/>
        </authorList>
    </citation>
    <scope>NUCLEOTIDE SEQUENCE</scope>
    <source>
        <strain evidence="2">2889</strain>
    </source>
</reference>
<evidence type="ECO:0000256" key="1">
    <source>
        <dbReference type="SAM" id="Phobius"/>
    </source>
</evidence>
<keyword evidence="1" id="KW-0812">Transmembrane</keyword>
<organism evidence="2 3">
    <name type="scientific">Candidatus Pullibacteroides excrementavium</name>
    <dbReference type="NCBI Taxonomy" id="2840905"/>
    <lineage>
        <taxon>Bacteria</taxon>
        <taxon>Pseudomonadati</taxon>
        <taxon>Bacteroidota</taxon>
        <taxon>Bacteroidia</taxon>
        <taxon>Bacteroidales</taxon>
        <taxon>Candidatus Pullibacteroides</taxon>
    </lineage>
</organism>
<gene>
    <name evidence="2" type="ORF">IAB08_04225</name>
</gene>
<reference evidence="2" key="2">
    <citation type="journal article" date="2021" name="PeerJ">
        <title>Extensive microbial diversity within the chicken gut microbiome revealed by metagenomics and culture.</title>
        <authorList>
            <person name="Gilroy R."/>
            <person name="Ravi A."/>
            <person name="Getino M."/>
            <person name="Pursley I."/>
            <person name="Horton D.L."/>
            <person name="Alikhan N.F."/>
            <person name="Baker D."/>
            <person name="Gharbi K."/>
            <person name="Hall N."/>
            <person name="Watson M."/>
            <person name="Adriaenssens E.M."/>
            <person name="Foster-Nyarko E."/>
            <person name="Jarju S."/>
            <person name="Secka A."/>
            <person name="Antonio M."/>
            <person name="Oren A."/>
            <person name="Chaudhuri R.R."/>
            <person name="La Ragione R."/>
            <person name="Hildebrand F."/>
            <person name="Pallen M.J."/>
        </authorList>
    </citation>
    <scope>NUCLEOTIDE SEQUENCE</scope>
    <source>
        <strain evidence="2">2889</strain>
    </source>
</reference>